<organism evidence="2 3">
    <name type="scientific">Neolewinella maritima</name>
    <dbReference type="NCBI Taxonomy" id="1383882"/>
    <lineage>
        <taxon>Bacteria</taxon>
        <taxon>Pseudomonadati</taxon>
        <taxon>Bacteroidota</taxon>
        <taxon>Saprospiria</taxon>
        <taxon>Saprospirales</taxon>
        <taxon>Lewinellaceae</taxon>
        <taxon>Neolewinella</taxon>
    </lineage>
</organism>
<dbReference type="RefSeq" id="WP_238750665.1">
    <property type="nucleotide sequence ID" value="NZ_CAKLPZ010000002.1"/>
</dbReference>
<dbReference type="EMBL" id="CAKLPZ010000002">
    <property type="protein sequence ID" value="CAH1000628.1"/>
    <property type="molecule type" value="Genomic_DNA"/>
</dbReference>
<proteinExistence type="predicted"/>
<protein>
    <recommendedName>
        <fullName evidence="4">Lipoprotein</fullName>
    </recommendedName>
</protein>
<keyword evidence="3" id="KW-1185">Reference proteome</keyword>
<evidence type="ECO:0000313" key="3">
    <source>
        <dbReference type="Proteomes" id="UP000837803"/>
    </source>
</evidence>
<feature type="chain" id="PRO_5045666414" description="Lipoprotein" evidence="1">
    <location>
        <begin position="25"/>
        <end position="199"/>
    </location>
</feature>
<dbReference type="PROSITE" id="PS51257">
    <property type="entry name" value="PROKAR_LIPOPROTEIN"/>
    <property type="match status" value="1"/>
</dbReference>
<evidence type="ECO:0000313" key="2">
    <source>
        <dbReference type="EMBL" id="CAH1000628.1"/>
    </source>
</evidence>
<dbReference type="Proteomes" id="UP000837803">
    <property type="component" value="Unassembled WGS sequence"/>
</dbReference>
<reference evidence="2" key="1">
    <citation type="submission" date="2021-12" db="EMBL/GenBank/DDBJ databases">
        <authorList>
            <person name="Rodrigo-Torres L."/>
            <person name="Arahal R. D."/>
            <person name="Lucena T."/>
        </authorList>
    </citation>
    <scope>NUCLEOTIDE SEQUENCE</scope>
    <source>
        <strain evidence="2">CECT 8419</strain>
    </source>
</reference>
<comment type="caution">
    <text evidence="2">The sequence shown here is derived from an EMBL/GenBank/DDBJ whole genome shotgun (WGS) entry which is preliminary data.</text>
</comment>
<evidence type="ECO:0008006" key="4">
    <source>
        <dbReference type="Google" id="ProtNLM"/>
    </source>
</evidence>
<accession>A0ABN8F8L0</accession>
<keyword evidence="1" id="KW-0732">Signal</keyword>
<name>A0ABN8F8L0_9BACT</name>
<feature type="signal peptide" evidence="1">
    <location>
        <begin position="1"/>
        <end position="24"/>
    </location>
</feature>
<evidence type="ECO:0000256" key="1">
    <source>
        <dbReference type="SAM" id="SignalP"/>
    </source>
</evidence>
<sequence length="199" mass="20926">MDAILLRLLLTATFLLLVASCASVNTGGDTEAPILEVRALHGPGDTKLYRSSRPGVDIEGLGCPDGKFSGAYITDLSAGYMDLSVTSIDPGGTRALNLEITPVRVADVVDIECVTCFGEDPGIEVSQTAPLEVTVTTDLASITPRNLHTLTFRVTGLDTVLTINAEAIDLNGNRVIFVENPSGFYAADILDDGVCSIVP</sequence>
<gene>
    <name evidence="2" type="ORF">LEM8419_01762</name>
</gene>